<accession>A0A448XFX9</accession>
<dbReference type="AlphaFoldDB" id="A0A448XFX9"/>
<comment type="caution">
    <text evidence="2">The sequence shown here is derived from an EMBL/GenBank/DDBJ whole genome shotgun (WGS) entry which is preliminary data.</text>
</comment>
<keyword evidence="3" id="KW-1185">Reference proteome</keyword>
<dbReference type="Proteomes" id="UP000784294">
    <property type="component" value="Unassembled WGS sequence"/>
</dbReference>
<dbReference type="EMBL" id="CAAALY010250193">
    <property type="protein sequence ID" value="VEL35600.1"/>
    <property type="molecule type" value="Genomic_DNA"/>
</dbReference>
<feature type="compositionally biased region" description="Basic and acidic residues" evidence="1">
    <location>
        <begin position="306"/>
        <end position="317"/>
    </location>
</feature>
<evidence type="ECO:0000256" key="1">
    <source>
        <dbReference type="SAM" id="MobiDB-lite"/>
    </source>
</evidence>
<organism evidence="2 3">
    <name type="scientific">Protopolystoma xenopodis</name>
    <dbReference type="NCBI Taxonomy" id="117903"/>
    <lineage>
        <taxon>Eukaryota</taxon>
        <taxon>Metazoa</taxon>
        <taxon>Spiralia</taxon>
        <taxon>Lophotrochozoa</taxon>
        <taxon>Platyhelminthes</taxon>
        <taxon>Monogenea</taxon>
        <taxon>Polyopisthocotylea</taxon>
        <taxon>Polystomatidea</taxon>
        <taxon>Polystomatidae</taxon>
        <taxon>Protopolystoma</taxon>
    </lineage>
</organism>
<gene>
    <name evidence="2" type="ORF">PXEA_LOCUS29040</name>
</gene>
<feature type="region of interest" description="Disordered" evidence="1">
    <location>
        <begin position="305"/>
        <end position="327"/>
    </location>
</feature>
<sequence>MLVTLLHNLVSDELADLFVDKRLAQALVPSQIHLPAMPIFFSPFELTVDPVAGAEHECVGLEVSWRRSVNACVRRILLLLRSARLLVPCAAWYVGELVGLQEPGRDWAASTLVDLVPDGVHEADVVSEAWRADKLHVDSVKADFRLLCACLYAVDLRDRVSLSLSRRGGRGTVDSESVEADVTSTAAGVYSLTSLELLVKLIHFAAAPPDGLFSCHIFIVLIRSCLRSLIGASARPCGAYLVPYPLASGNRDFQPLTIHLLFFIAPNPVWLTCPLQTLPPDARLVDQLIELHILPLRTRSSARFRGAHDGAPNDHVSHRPSAGSNRFHAPVVQPATAWRLRQLLKAWQPVRLSREPQRFETLVTYMDRRLAETSVAGALGAGLGWFVRPSGHNQSAPGHQVHEVQSDFSVVWLKEFFTLVLPVDPALPRSSLLDPVGQSPSIRAVASVEPSSVVHRRAVERASFVKRVLSVGTAFTRTKIVIGNSSQSHSFKLVGVPIGVAFNFAFTLLISSHSLSAHLHFRLHFGLIGSLLSLLRHSAALYQVTMAIGGLPMRQTFELFSI</sequence>
<protein>
    <submittedName>
        <fullName evidence="2">Uncharacterized protein</fullName>
    </submittedName>
</protein>
<proteinExistence type="predicted"/>
<evidence type="ECO:0000313" key="3">
    <source>
        <dbReference type="Proteomes" id="UP000784294"/>
    </source>
</evidence>
<feature type="non-terminal residue" evidence="2">
    <location>
        <position position="1"/>
    </location>
</feature>
<evidence type="ECO:0000313" key="2">
    <source>
        <dbReference type="EMBL" id="VEL35600.1"/>
    </source>
</evidence>
<name>A0A448XFX9_9PLAT</name>
<reference evidence="2" key="1">
    <citation type="submission" date="2018-11" db="EMBL/GenBank/DDBJ databases">
        <authorList>
            <consortium name="Pathogen Informatics"/>
        </authorList>
    </citation>
    <scope>NUCLEOTIDE SEQUENCE</scope>
</reference>